<dbReference type="OrthoDB" id="675023at2759"/>
<name>A0A7J7N8S9_9MAGN</name>
<gene>
    <name evidence="1" type="ORF">GIB67_002560</name>
</gene>
<keyword evidence="2" id="KW-1185">Reference proteome</keyword>
<protein>
    <submittedName>
        <fullName evidence="1">Uncharacterized protein</fullName>
    </submittedName>
</protein>
<comment type="caution">
    <text evidence="1">The sequence shown here is derived from an EMBL/GenBank/DDBJ whole genome shotgun (WGS) entry which is preliminary data.</text>
</comment>
<proteinExistence type="predicted"/>
<dbReference type="Proteomes" id="UP000541444">
    <property type="component" value="Unassembled WGS sequence"/>
</dbReference>
<dbReference type="EMBL" id="JACGCM010000973">
    <property type="protein sequence ID" value="KAF6163555.1"/>
    <property type="molecule type" value="Genomic_DNA"/>
</dbReference>
<organism evidence="1 2">
    <name type="scientific">Kingdonia uniflora</name>
    <dbReference type="NCBI Taxonomy" id="39325"/>
    <lineage>
        <taxon>Eukaryota</taxon>
        <taxon>Viridiplantae</taxon>
        <taxon>Streptophyta</taxon>
        <taxon>Embryophyta</taxon>
        <taxon>Tracheophyta</taxon>
        <taxon>Spermatophyta</taxon>
        <taxon>Magnoliopsida</taxon>
        <taxon>Ranunculales</taxon>
        <taxon>Circaeasteraceae</taxon>
        <taxon>Kingdonia</taxon>
    </lineage>
</organism>
<dbReference type="AlphaFoldDB" id="A0A7J7N8S9"/>
<evidence type="ECO:0000313" key="1">
    <source>
        <dbReference type="EMBL" id="KAF6163555.1"/>
    </source>
</evidence>
<sequence>MLMRSRVRFESKIRNKLLQDGSQPIARGIARDECIHHDLEAIYYNPIESDDERNIDEEGNDNVNEVDECNINGNNEDVQLGRHFLGQMDVVSTHCSALHWKDEQLSKSLIINPLFGQCCLQGFAPNSTTSIFSTHFVVNRPVETPEFGPEPIDVLLQEVESSNRSLMAETLTTVTFKPGDSEKYFHDETEELISREQIILIATMSSNDQVQVEFLRRLGNTLKLVPILWIVVEPYLNFMELS</sequence>
<reference evidence="1 2" key="1">
    <citation type="journal article" date="2020" name="IScience">
        <title>Genome Sequencing of the Endangered Kingdonia uniflora (Circaeasteraceae, Ranunculales) Reveals Potential Mechanisms of Evolutionary Specialization.</title>
        <authorList>
            <person name="Sun Y."/>
            <person name="Deng T."/>
            <person name="Zhang A."/>
            <person name="Moore M.J."/>
            <person name="Landis J.B."/>
            <person name="Lin N."/>
            <person name="Zhang H."/>
            <person name="Zhang X."/>
            <person name="Huang J."/>
            <person name="Zhang X."/>
            <person name="Sun H."/>
            <person name="Wang H."/>
        </authorList>
    </citation>
    <scope>NUCLEOTIDE SEQUENCE [LARGE SCALE GENOMIC DNA]</scope>
    <source>
        <strain evidence="1">TB1705</strain>
        <tissue evidence="1">Leaf</tissue>
    </source>
</reference>
<accession>A0A7J7N8S9</accession>
<evidence type="ECO:0000313" key="2">
    <source>
        <dbReference type="Proteomes" id="UP000541444"/>
    </source>
</evidence>